<dbReference type="Pfam" id="PF00501">
    <property type="entry name" value="AMP-binding"/>
    <property type="match status" value="1"/>
</dbReference>
<dbReference type="InterPro" id="IPR000873">
    <property type="entry name" value="AMP-dep_synth/lig_dom"/>
</dbReference>
<dbReference type="GO" id="GO:0044539">
    <property type="term" value="P:long-chain fatty acid import into cell"/>
    <property type="evidence" value="ECO:0007669"/>
    <property type="project" value="TreeGrafter"/>
</dbReference>
<evidence type="ECO:0000313" key="7">
    <source>
        <dbReference type="Proteomes" id="UP000591131"/>
    </source>
</evidence>
<name>A0A7J6MB33_PERCH</name>
<dbReference type="GO" id="GO:0005324">
    <property type="term" value="F:long-chain fatty acid transmembrane transporter activity"/>
    <property type="evidence" value="ECO:0007669"/>
    <property type="project" value="TreeGrafter"/>
</dbReference>
<comment type="similarity">
    <text evidence="1">Belongs to the ATP-dependent AMP-binding enzyme family.</text>
</comment>
<dbReference type="Gene3D" id="3.30.300.30">
    <property type="match status" value="1"/>
</dbReference>
<protein>
    <recommendedName>
        <fullName evidence="5">AMP-dependent synthetase/ligase domain-containing protein</fullName>
    </recommendedName>
</protein>
<evidence type="ECO:0000256" key="1">
    <source>
        <dbReference type="ARBA" id="ARBA00006432"/>
    </source>
</evidence>
<dbReference type="EMBL" id="JAAPAO010000195">
    <property type="protein sequence ID" value="KAF4668211.1"/>
    <property type="molecule type" value="Genomic_DNA"/>
</dbReference>
<gene>
    <name evidence="6" type="ORF">FOL47_003134</name>
</gene>
<dbReference type="AlphaFoldDB" id="A0A7J6MB33"/>
<keyword evidence="7" id="KW-1185">Reference proteome</keyword>
<dbReference type="Gene3D" id="3.40.50.12780">
    <property type="entry name" value="N-terminal domain of ligase-like"/>
    <property type="match status" value="2"/>
</dbReference>
<reference evidence="6 7" key="1">
    <citation type="submission" date="2020-04" db="EMBL/GenBank/DDBJ databases">
        <title>Perkinsus chesapeaki whole genome sequence.</title>
        <authorList>
            <person name="Bogema D.R."/>
        </authorList>
    </citation>
    <scope>NUCLEOTIDE SEQUENCE [LARGE SCALE GENOMIC DNA]</scope>
    <source>
        <strain evidence="6">ATCC PRA-425</strain>
    </source>
</reference>
<comment type="caution">
    <text evidence="6">The sequence shown here is derived from an EMBL/GenBank/DDBJ whole genome shotgun (WGS) entry which is preliminary data.</text>
</comment>
<keyword evidence="3" id="KW-0547">Nucleotide-binding</keyword>
<organism evidence="6 7">
    <name type="scientific">Perkinsus chesapeaki</name>
    <name type="common">Clam parasite</name>
    <name type="synonym">Perkinsus andrewsi</name>
    <dbReference type="NCBI Taxonomy" id="330153"/>
    <lineage>
        <taxon>Eukaryota</taxon>
        <taxon>Sar</taxon>
        <taxon>Alveolata</taxon>
        <taxon>Perkinsozoa</taxon>
        <taxon>Perkinsea</taxon>
        <taxon>Perkinsida</taxon>
        <taxon>Perkinsidae</taxon>
        <taxon>Perkinsus</taxon>
    </lineage>
</organism>
<feature type="domain" description="AMP-dependent synthetase/ligase" evidence="5">
    <location>
        <begin position="62"/>
        <end position="264"/>
    </location>
</feature>
<keyword evidence="2" id="KW-0436">Ligase</keyword>
<evidence type="ECO:0000256" key="2">
    <source>
        <dbReference type="ARBA" id="ARBA00022598"/>
    </source>
</evidence>
<dbReference type="GO" id="GO:0005886">
    <property type="term" value="C:plasma membrane"/>
    <property type="evidence" value="ECO:0007669"/>
    <property type="project" value="TreeGrafter"/>
</dbReference>
<dbReference type="GO" id="GO:0004467">
    <property type="term" value="F:long-chain fatty acid-CoA ligase activity"/>
    <property type="evidence" value="ECO:0007669"/>
    <property type="project" value="TreeGrafter"/>
</dbReference>
<keyword evidence="4" id="KW-0067">ATP-binding</keyword>
<dbReference type="PANTHER" id="PTHR43107">
    <property type="entry name" value="LONG-CHAIN FATTY ACID TRANSPORT PROTEIN"/>
    <property type="match status" value="1"/>
</dbReference>
<evidence type="ECO:0000313" key="6">
    <source>
        <dbReference type="EMBL" id="KAF4668211.1"/>
    </source>
</evidence>
<proteinExistence type="inferred from homology"/>
<dbReference type="Proteomes" id="UP000591131">
    <property type="component" value="Unassembled WGS sequence"/>
</dbReference>
<dbReference type="GO" id="GO:0005524">
    <property type="term" value="F:ATP binding"/>
    <property type="evidence" value="ECO:0007669"/>
    <property type="project" value="UniProtKB-KW"/>
</dbReference>
<evidence type="ECO:0000256" key="3">
    <source>
        <dbReference type="ARBA" id="ARBA00022741"/>
    </source>
</evidence>
<dbReference type="InterPro" id="IPR045851">
    <property type="entry name" value="AMP-bd_C_sf"/>
</dbReference>
<accession>A0A7J6MB33</accession>
<dbReference type="InterPro" id="IPR042099">
    <property type="entry name" value="ANL_N_sf"/>
</dbReference>
<evidence type="ECO:0000256" key="4">
    <source>
        <dbReference type="ARBA" id="ARBA00022840"/>
    </source>
</evidence>
<sequence length="608" mass="67538">MTASLLNGKTAAMAAIGYISFKGADHYWRIEHDLLMAWRLFPLLVKERHLSKVGEDIITAWDRAVRKYGDNTFIIFEDRRMTFRDADELSNLLCWYLHDHLCLVPGESCIALVMENKPDFVCWWLAAAKAGVKVALVNHHLKSQALAYAIRSSSADVIVFDPESAGEMTSVEKALREDNYDIRFVQWEGLSSSVSKATCLTYDILNELYPNLGQVRPEKTAEYRKTRVTLMSTFGYIYTSGTMGMPKAAKISHARMSSFGLGMAGQASYIGEVCRYLTAAASKAPNDPLYRSHKLRIAIGNGLRPEVWGPFQDTFGIPQILEFYGSTEGNGALVNLCESVASVNQGELPKEDVSGTRKEDRGAVGVMGVIARRLAGFKLAKFDVETETLVRNKRGFCIEADLDEPGELLMPIRQNHPATSFAGYTDTKATEDKIVRGAFVAGDSYFRSGDLLRIDNGGRYYFVDRVGDTFRWKGENVSTLEVSNVVSQYPGIAEANVYGVKIPGEPDGRGCMVALRVGEVSASNDESSPACLHPFDEKAWVSFKKFLDQHLPKFSIPLFVRLLTSDEDHTSTFKQIKSRFVKEGCDPDACAPDNIIWLNPHTNKCVVG</sequence>
<dbReference type="OrthoDB" id="288590at2759"/>
<dbReference type="PANTHER" id="PTHR43107:SF15">
    <property type="entry name" value="FATTY ACID TRANSPORT PROTEIN 3, ISOFORM A"/>
    <property type="match status" value="1"/>
</dbReference>
<evidence type="ECO:0000259" key="5">
    <source>
        <dbReference type="Pfam" id="PF00501"/>
    </source>
</evidence>
<dbReference type="SUPFAM" id="SSF56801">
    <property type="entry name" value="Acetyl-CoA synthetase-like"/>
    <property type="match status" value="1"/>
</dbReference>